<keyword evidence="3" id="KW-1133">Transmembrane helix</keyword>
<feature type="domain" description="J" evidence="4">
    <location>
        <begin position="215"/>
        <end position="280"/>
    </location>
</feature>
<dbReference type="PROSITE" id="PS50076">
    <property type="entry name" value="DNAJ_2"/>
    <property type="match status" value="1"/>
</dbReference>
<feature type="transmembrane region" description="Helical" evidence="3">
    <location>
        <begin position="853"/>
        <end position="876"/>
    </location>
</feature>
<dbReference type="PANTHER" id="PTHR44303:SF2">
    <property type="entry name" value="DNAJ HOMOLOG SUBFAMILY C MEMBER 16"/>
    <property type="match status" value="1"/>
</dbReference>
<dbReference type="InterPro" id="IPR001623">
    <property type="entry name" value="DnaJ_domain"/>
</dbReference>
<keyword evidence="1" id="KW-0175">Coiled coil</keyword>
<evidence type="ECO:0000313" key="5">
    <source>
        <dbReference type="EMBL" id="PFH38604.1"/>
    </source>
</evidence>
<dbReference type="GeneID" id="40306008"/>
<gene>
    <name evidence="5" type="ORF">BESB_009460</name>
</gene>
<reference evidence="5 6" key="1">
    <citation type="submission" date="2017-09" db="EMBL/GenBank/DDBJ databases">
        <title>Genome sequencing of Besnoitia besnoiti strain Bb-Ger1.</title>
        <authorList>
            <person name="Schares G."/>
            <person name="Venepally P."/>
            <person name="Lorenzi H.A."/>
        </authorList>
    </citation>
    <scope>NUCLEOTIDE SEQUENCE [LARGE SCALE GENOMIC DNA]</scope>
    <source>
        <strain evidence="5 6">Bb-Ger1</strain>
    </source>
</reference>
<dbReference type="VEuPathDB" id="ToxoDB:BESB_009460"/>
<feature type="compositionally biased region" description="Acidic residues" evidence="2">
    <location>
        <begin position="656"/>
        <end position="678"/>
    </location>
</feature>
<dbReference type="InterPro" id="IPR036249">
    <property type="entry name" value="Thioredoxin-like_sf"/>
</dbReference>
<evidence type="ECO:0000259" key="4">
    <source>
        <dbReference type="PROSITE" id="PS50076"/>
    </source>
</evidence>
<evidence type="ECO:0000256" key="1">
    <source>
        <dbReference type="SAM" id="Coils"/>
    </source>
</evidence>
<dbReference type="STRING" id="94643.A0A2A9MML4"/>
<keyword evidence="3" id="KW-0812">Transmembrane</keyword>
<keyword evidence="6" id="KW-1185">Reference proteome</keyword>
<dbReference type="Gene3D" id="1.10.287.110">
    <property type="entry name" value="DnaJ domain"/>
    <property type="match status" value="1"/>
</dbReference>
<feature type="compositionally biased region" description="Basic and acidic residues" evidence="2">
    <location>
        <begin position="638"/>
        <end position="655"/>
    </location>
</feature>
<dbReference type="PRINTS" id="PR00625">
    <property type="entry name" value="JDOMAIN"/>
</dbReference>
<feature type="transmembrane region" description="Helical" evidence="3">
    <location>
        <begin position="828"/>
        <end position="847"/>
    </location>
</feature>
<dbReference type="AlphaFoldDB" id="A0A2A9MML4"/>
<evidence type="ECO:0000313" key="6">
    <source>
        <dbReference type="Proteomes" id="UP000224006"/>
    </source>
</evidence>
<sequence length="881" mass="97099">MATKKGKPGSAKGRQIQEKNLPPHADSSADETDAFGNGDSRAPGVFTVVGGRRAQRANQKKETKQQGAGARRADSESDDSDLDDSVAAARGETGGTGKRAGQVYDALLSGSQRKQSPAAGAHSGGEEARKKLGKKEKGKALLPRSGKRKGRDEGSSLVSSVKNIFVDSDSPLRSRLLRWLINICIAVAIIGVFALKAAEEYYGQDEDVSGQETEQHLAALQLESGATEADIRKAYRTLSVRWHPDKNPGCTGCQERFTDVAVAYEHLMKSLKKKKDEGAGEERGTGEGEEGLSRTSKDIIDFTGLPSDAAFYPATDRHVWTIMLHNDKDEFSEHVLEMWEETALTLGKYFKYGLINVRKNKDLAKRLPVNIKIFPAIVVMSNGMHPEVYPTITRPSVESIQSFIARSFPNQIASLSSPADVKSFLASSSSRPGLSALSQPYKLLVIPTRNSPASPALLLRHAAHKYLPLFSFGYLQNVKGILADSASREELFAILKDPPSWLSAAGETTGAQAKDAPLGFTADDLSTSLVFALFVDEGKGVRRFVETLKVKKWRSAQKALFGHLHNLLASFQQHVHPYLYQQNAALLCKGTLQQRVFTLVRVEGSVKNEESKGEDAVAEAVLSAEEVGTLLQQSRQRFLKEKAKDKPADKRKKEAEDEEEDEDGEEEEPTEEEDDEGNKDETFYIQPARLALSSAPALLPPLPGMPSSSPFFTFWKEELESSPLFLLDLEGSRVVPLQDSSFALERGEKRQKALEEEKQSQRQVLANLYQLLDTQQHKGEDEEFGETSMDFQPLPDYCNAVHFAKRCLASAAPSWFWTTLTGLFEFSWIRVLLLAAVAALYFFGGGLNSEMVIMLVLGGSLLIGGLEHFQTIFNFLTRRRH</sequence>
<dbReference type="InterPro" id="IPR036869">
    <property type="entry name" value="J_dom_sf"/>
</dbReference>
<feature type="region of interest" description="Disordered" evidence="2">
    <location>
        <begin position="638"/>
        <end position="679"/>
    </location>
</feature>
<protein>
    <submittedName>
        <fullName evidence="5">DnaJ domain-containing protein</fullName>
    </submittedName>
</protein>
<dbReference type="SUPFAM" id="SSF46565">
    <property type="entry name" value="Chaperone J-domain"/>
    <property type="match status" value="1"/>
</dbReference>
<feature type="region of interest" description="Disordered" evidence="2">
    <location>
        <begin position="274"/>
        <end position="295"/>
    </location>
</feature>
<accession>A0A2A9MML4</accession>
<dbReference type="OrthoDB" id="10250354at2759"/>
<dbReference type="InterPro" id="IPR052448">
    <property type="entry name" value="DnaJ_C16_autophagy_reg"/>
</dbReference>
<feature type="region of interest" description="Disordered" evidence="2">
    <location>
        <begin position="1"/>
        <end position="154"/>
    </location>
</feature>
<dbReference type="PANTHER" id="PTHR44303">
    <property type="entry name" value="DNAJ HOMOLOG SUBFAMILY C MEMBER 16"/>
    <property type="match status" value="1"/>
</dbReference>
<feature type="coiled-coil region" evidence="1">
    <location>
        <begin position="744"/>
        <end position="771"/>
    </location>
</feature>
<dbReference type="SUPFAM" id="SSF52833">
    <property type="entry name" value="Thioredoxin-like"/>
    <property type="match status" value="1"/>
</dbReference>
<evidence type="ECO:0000256" key="2">
    <source>
        <dbReference type="SAM" id="MobiDB-lite"/>
    </source>
</evidence>
<keyword evidence="3" id="KW-0472">Membrane</keyword>
<dbReference type="RefSeq" id="XP_029222613.1">
    <property type="nucleotide sequence ID" value="XM_029359700.1"/>
</dbReference>
<comment type="caution">
    <text evidence="5">The sequence shown here is derived from an EMBL/GenBank/DDBJ whole genome shotgun (WGS) entry which is preliminary data.</text>
</comment>
<proteinExistence type="predicted"/>
<dbReference type="SMART" id="SM00271">
    <property type="entry name" value="DnaJ"/>
    <property type="match status" value="1"/>
</dbReference>
<dbReference type="CDD" id="cd06257">
    <property type="entry name" value="DnaJ"/>
    <property type="match status" value="1"/>
</dbReference>
<evidence type="ECO:0000256" key="3">
    <source>
        <dbReference type="SAM" id="Phobius"/>
    </source>
</evidence>
<dbReference type="Proteomes" id="UP000224006">
    <property type="component" value="Chromosome I"/>
</dbReference>
<dbReference type="EMBL" id="NWUJ01000001">
    <property type="protein sequence ID" value="PFH38604.1"/>
    <property type="molecule type" value="Genomic_DNA"/>
</dbReference>
<name>A0A2A9MML4_BESBE</name>
<organism evidence="5 6">
    <name type="scientific">Besnoitia besnoiti</name>
    <name type="common">Apicomplexan protozoan</name>
    <dbReference type="NCBI Taxonomy" id="94643"/>
    <lineage>
        <taxon>Eukaryota</taxon>
        <taxon>Sar</taxon>
        <taxon>Alveolata</taxon>
        <taxon>Apicomplexa</taxon>
        <taxon>Conoidasida</taxon>
        <taxon>Coccidia</taxon>
        <taxon>Eucoccidiorida</taxon>
        <taxon>Eimeriorina</taxon>
        <taxon>Sarcocystidae</taxon>
        <taxon>Besnoitia</taxon>
    </lineage>
</organism>
<dbReference type="KEGG" id="bbes:BESB_009460"/>
<dbReference type="Pfam" id="PF00226">
    <property type="entry name" value="DnaJ"/>
    <property type="match status" value="1"/>
</dbReference>